<dbReference type="InterPro" id="IPR027417">
    <property type="entry name" value="P-loop_NTPase"/>
</dbReference>
<feature type="transmembrane region" description="Helical" evidence="8">
    <location>
        <begin position="492"/>
        <end position="512"/>
    </location>
</feature>
<evidence type="ECO:0000256" key="5">
    <source>
        <dbReference type="ARBA" id="ARBA00022989"/>
    </source>
</evidence>
<keyword evidence="5 8" id="KW-1133">Transmembrane helix</keyword>
<dbReference type="GO" id="GO:0016887">
    <property type="term" value="F:ATP hydrolysis activity"/>
    <property type="evidence" value="ECO:0007669"/>
    <property type="project" value="InterPro"/>
</dbReference>
<feature type="transmembrane region" description="Helical" evidence="8">
    <location>
        <begin position="462"/>
        <end position="480"/>
    </location>
</feature>
<evidence type="ECO:0000256" key="4">
    <source>
        <dbReference type="ARBA" id="ARBA00022692"/>
    </source>
</evidence>
<dbReference type="InParanoid" id="E0W1F0"/>
<feature type="transmembrane region" description="Helical" evidence="8">
    <location>
        <begin position="524"/>
        <end position="545"/>
    </location>
</feature>
<dbReference type="AlphaFoldDB" id="E0W1F0"/>
<evidence type="ECO:0000313" key="11">
    <source>
        <dbReference type="EnsemblMetazoa" id="PHUM576380-PA"/>
    </source>
</evidence>
<reference evidence="11" key="3">
    <citation type="submission" date="2021-02" db="UniProtKB">
        <authorList>
            <consortium name="EnsemblMetazoa"/>
        </authorList>
    </citation>
    <scope>IDENTIFICATION</scope>
    <source>
        <strain evidence="11">USDA</strain>
    </source>
</reference>
<name>E0W1F0_PEDHC</name>
<dbReference type="Gene3D" id="3.40.50.300">
    <property type="entry name" value="P-loop containing nucleotide triphosphate hydrolases"/>
    <property type="match status" value="1"/>
</dbReference>
<dbReference type="GeneID" id="8239531"/>
<organism>
    <name type="scientific">Pediculus humanus subsp. corporis</name>
    <name type="common">Body louse</name>
    <dbReference type="NCBI Taxonomy" id="121224"/>
    <lineage>
        <taxon>Eukaryota</taxon>
        <taxon>Metazoa</taxon>
        <taxon>Ecdysozoa</taxon>
        <taxon>Arthropoda</taxon>
        <taxon>Hexapoda</taxon>
        <taxon>Insecta</taxon>
        <taxon>Pterygota</taxon>
        <taxon>Neoptera</taxon>
        <taxon>Paraneoptera</taxon>
        <taxon>Psocodea</taxon>
        <taxon>Troctomorpha</taxon>
        <taxon>Phthiraptera</taxon>
        <taxon>Anoplura</taxon>
        <taxon>Pediculidae</taxon>
        <taxon>Pediculus</taxon>
    </lineage>
</organism>
<feature type="compositionally biased region" description="Low complexity" evidence="7">
    <location>
        <begin position="1"/>
        <end position="13"/>
    </location>
</feature>
<dbReference type="Pfam" id="PF01061">
    <property type="entry name" value="ABC2_membrane"/>
    <property type="match status" value="1"/>
</dbReference>
<dbReference type="InterPro" id="IPR050352">
    <property type="entry name" value="ABCG_transporters"/>
</dbReference>
<dbReference type="CTD" id="8239531"/>
<feature type="region of interest" description="Disordered" evidence="7">
    <location>
        <begin position="1"/>
        <end position="46"/>
    </location>
</feature>
<evidence type="ECO:0000256" key="1">
    <source>
        <dbReference type="ARBA" id="ARBA00004141"/>
    </source>
</evidence>
<keyword evidence="12" id="KW-1185">Reference proteome</keyword>
<dbReference type="InterPro" id="IPR003439">
    <property type="entry name" value="ABC_transporter-like_ATP-bd"/>
</dbReference>
<evidence type="ECO:0000256" key="3">
    <source>
        <dbReference type="ARBA" id="ARBA00022448"/>
    </source>
</evidence>
<feature type="transmembrane region" description="Helical" evidence="8">
    <location>
        <begin position="566"/>
        <end position="590"/>
    </location>
</feature>
<dbReference type="KEGG" id="phu:Phum_PHUM576380"/>
<evidence type="ECO:0000256" key="6">
    <source>
        <dbReference type="ARBA" id="ARBA00023136"/>
    </source>
</evidence>
<accession>E0W1F0</accession>
<dbReference type="FunCoup" id="E0W1F0">
    <property type="interactions" value="63"/>
</dbReference>
<keyword evidence="6 8" id="KW-0472">Membrane</keyword>
<dbReference type="SUPFAM" id="SSF52540">
    <property type="entry name" value="P-loop containing nucleoside triphosphate hydrolases"/>
    <property type="match status" value="1"/>
</dbReference>
<evidence type="ECO:0000256" key="2">
    <source>
        <dbReference type="ARBA" id="ARBA00005814"/>
    </source>
</evidence>
<evidence type="ECO:0000313" key="12">
    <source>
        <dbReference type="Proteomes" id="UP000009046"/>
    </source>
</evidence>
<dbReference type="VEuPathDB" id="VectorBase:PHUM576380"/>
<keyword evidence="3" id="KW-0813">Transport</keyword>
<dbReference type="PROSITE" id="PS50893">
    <property type="entry name" value="ABC_TRANSPORTER_2"/>
    <property type="match status" value="1"/>
</dbReference>
<feature type="transmembrane region" description="Helical" evidence="8">
    <location>
        <begin position="760"/>
        <end position="784"/>
    </location>
</feature>
<feature type="domain" description="ABC transporter" evidence="9">
    <location>
        <begin position="161"/>
        <end position="406"/>
    </location>
</feature>
<gene>
    <name evidence="11" type="primary">8239531</name>
    <name evidence="10" type="ORF">Phum_PHUM576380</name>
</gene>
<dbReference type="eggNOG" id="KOG0061">
    <property type="taxonomic scope" value="Eukaryota"/>
</dbReference>
<comment type="similarity">
    <text evidence="2">Belongs to the ABC transporter superfamily. ABCG family. Eye pigment precursor importer (TC 3.A.1.204) subfamily.</text>
</comment>
<dbReference type="GO" id="GO:0140359">
    <property type="term" value="F:ABC-type transporter activity"/>
    <property type="evidence" value="ECO:0007669"/>
    <property type="project" value="InterPro"/>
</dbReference>
<dbReference type="EMBL" id="DS235870">
    <property type="protein sequence ID" value="EEB19456.1"/>
    <property type="molecule type" value="Genomic_DNA"/>
</dbReference>
<dbReference type="GO" id="GO:0005886">
    <property type="term" value="C:plasma membrane"/>
    <property type="evidence" value="ECO:0007669"/>
    <property type="project" value="TreeGrafter"/>
</dbReference>
<proteinExistence type="inferred from homology"/>
<dbReference type="Pfam" id="PF00005">
    <property type="entry name" value="ABC_tran"/>
    <property type="match status" value="1"/>
</dbReference>
<dbReference type="HOGENOM" id="CLU_017951_0_0_1"/>
<dbReference type="GO" id="GO:0005524">
    <property type="term" value="F:ATP binding"/>
    <property type="evidence" value="ECO:0007669"/>
    <property type="project" value="InterPro"/>
</dbReference>
<dbReference type="InterPro" id="IPR013525">
    <property type="entry name" value="ABC2_TM"/>
</dbReference>
<dbReference type="RefSeq" id="XP_002432194.1">
    <property type="nucleotide sequence ID" value="XM_002432149.1"/>
</dbReference>
<evidence type="ECO:0000313" key="10">
    <source>
        <dbReference type="EMBL" id="EEB19456.1"/>
    </source>
</evidence>
<feature type="transmembrane region" description="Helical" evidence="8">
    <location>
        <begin position="610"/>
        <end position="627"/>
    </location>
</feature>
<dbReference type="EnsemblMetazoa" id="PHUM576380-RA">
    <property type="protein sequence ID" value="PHUM576380-PA"/>
    <property type="gene ID" value="PHUM576380"/>
</dbReference>
<feature type="transmembrane region" description="Helical" evidence="8">
    <location>
        <begin position="639"/>
        <end position="662"/>
    </location>
</feature>
<sequence>MSNSEANLLSSSSYYTHDPPPRSRRSVAGMEKTSYRPPESRTNEHRKSFHDLRSAAMMESFFHGRPLMEQRRASKAGSHISLNYRKMHPNSSVVPEFIGRPHSAMGHVNPGMYYGEGIRGGSGIGVVGGGGGGGGGIGGNETPSGILVENEGPLQYPHFQVKNVDVESKKEKGRYLIQGVSLEARGGELLSVMSTQTAEGTLLLSALSGETTTKYGKVSGEFILNGNLVERKELKRRSAFVKTDCDWDSDLTVKQTLYFQYRLRRVKHRFAKLPLDDKISSLIEDLGLDQVSGTKLSGLTKSELRRLSVAIYLLLDVDILFLDQPTKGMDIFDTFFLIEYLRQWSLNTGMPELTGRVVILTLQPPTYEILTMISRVLIISNGHVMYSGMTSLLLPYFTSVEYPCPPFKNPSDYYLDLVTLDDLSAEAMLESSQRMAQLGELHRRRQQPLSDPGPPAHFPPELVHSNFFTQAITLFLRSFLWSQPSSFVRHLFRILLAAILSFLVGAIFWDIPGTDTQLLLGDRLGFHYTVFCVTLWPLILLTSLNTVRREKKFVFNEIDEGLYGRIVFVLMKVICGLPGSLLMWLSYIVPSFVMSGLHNQGTNAESTKTFYLYVGLSILYLHALQLLSNGISWLFKNTFLAILFIFLIFTTIFTFSGFPIHIKDTGDVGNSLKMASPTWWLTSTLLQRELRSDAFKDHNHVCKNKQKQRPEIIVQVACPTPNGTAELEYLNMLPEEETETRKSTTRISKPEPETKYGESFFIMGIFWIVCFFILLTSFSLSTILPTRDEKKITRSSNKP</sequence>
<protein>
    <submittedName>
        <fullName evidence="10 11">ABC transporter, putative</fullName>
    </submittedName>
</protein>
<keyword evidence="4 8" id="KW-0812">Transmembrane</keyword>
<dbReference type="Proteomes" id="UP000009046">
    <property type="component" value="Unassembled WGS sequence"/>
</dbReference>
<dbReference type="PANTHER" id="PTHR48041:SF89">
    <property type="entry name" value="FI03229P"/>
    <property type="match status" value="1"/>
</dbReference>
<comment type="subcellular location">
    <subcellularLocation>
        <location evidence="1">Membrane</location>
        <topology evidence="1">Multi-pass membrane protein</topology>
    </subcellularLocation>
</comment>
<evidence type="ECO:0000259" key="9">
    <source>
        <dbReference type="PROSITE" id="PS50893"/>
    </source>
</evidence>
<reference evidence="10" key="1">
    <citation type="submission" date="2007-04" db="EMBL/GenBank/DDBJ databases">
        <title>Annotation of Pediculus humanus corporis strain USDA.</title>
        <authorList>
            <person name="Kirkness E."/>
            <person name="Hannick L."/>
            <person name="Hass B."/>
            <person name="Bruggner R."/>
            <person name="Lawson D."/>
            <person name="Bidwell S."/>
            <person name="Joardar V."/>
            <person name="Caler E."/>
            <person name="Walenz B."/>
            <person name="Inman J."/>
            <person name="Schobel S."/>
            <person name="Galinsky K."/>
            <person name="Amedeo P."/>
            <person name="Strausberg R."/>
        </authorList>
    </citation>
    <scope>NUCLEOTIDE SEQUENCE</scope>
    <source>
        <strain evidence="10">USDA</strain>
    </source>
</reference>
<dbReference type="EMBL" id="AAZO01007012">
    <property type="status" value="NOT_ANNOTATED_CDS"/>
    <property type="molecule type" value="Genomic_DNA"/>
</dbReference>
<dbReference type="PANTHER" id="PTHR48041">
    <property type="entry name" value="ABC TRANSPORTER G FAMILY MEMBER 28"/>
    <property type="match status" value="1"/>
</dbReference>
<evidence type="ECO:0000256" key="7">
    <source>
        <dbReference type="SAM" id="MobiDB-lite"/>
    </source>
</evidence>
<dbReference type="OrthoDB" id="66620at2759"/>
<evidence type="ECO:0000256" key="8">
    <source>
        <dbReference type="SAM" id="Phobius"/>
    </source>
</evidence>
<reference evidence="10" key="2">
    <citation type="submission" date="2007-04" db="EMBL/GenBank/DDBJ databases">
        <title>The genome of the human body louse.</title>
        <authorList>
            <consortium name="The Human Body Louse Genome Consortium"/>
            <person name="Kirkness E."/>
            <person name="Walenz B."/>
            <person name="Hass B."/>
            <person name="Bruggner R."/>
            <person name="Strausberg R."/>
        </authorList>
    </citation>
    <scope>NUCLEOTIDE SEQUENCE</scope>
    <source>
        <strain evidence="10">USDA</strain>
    </source>
</reference>
<dbReference type="STRING" id="121224.E0W1F0"/>